<dbReference type="InterPro" id="IPR026289">
    <property type="entry name" value="SBP_TakP-like"/>
</dbReference>
<protein>
    <recommendedName>
        <fullName evidence="3">ABC transporter substrate-binding protein</fullName>
    </recommendedName>
</protein>
<dbReference type="Gene3D" id="3.40.190.10">
    <property type="entry name" value="Periplasmic binding protein-like II"/>
    <property type="match status" value="1"/>
</dbReference>
<dbReference type="GO" id="GO:0055085">
    <property type="term" value="P:transmembrane transport"/>
    <property type="evidence" value="ECO:0007669"/>
    <property type="project" value="InterPro"/>
</dbReference>
<reference evidence="2" key="1">
    <citation type="journal article" date="2015" name="Proc. Natl. Acad. Sci. U.S.A.">
        <title>Networks of energetic and metabolic interactions define dynamics in microbial communities.</title>
        <authorList>
            <person name="Embree M."/>
            <person name="Liu J.K."/>
            <person name="Al-Bassam M.M."/>
            <person name="Zengler K."/>
        </authorList>
    </citation>
    <scope>NUCLEOTIDE SEQUENCE</scope>
</reference>
<dbReference type="EMBL" id="LNQE01000443">
    <property type="protein sequence ID" value="KUG26540.1"/>
    <property type="molecule type" value="Genomic_DNA"/>
</dbReference>
<comment type="caution">
    <text evidence="2">The sequence shown here is derived from an EMBL/GenBank/DDBJ whole genome shotgun (WGS) entry which is preliminary data.</text>
</comment>
<dbReference type="NCBIfam" id="NF037995">
    <property type="entry name" value="TRAP_S1"/>
    <property type="match status" value="1"/>
</dbReference>
<dbReference type="Gene3D" id="3.40.190.170">
    <property type="entry name" value="Bacterial extracellular solute-binding protein, family 7"/>
    <property type="match status" value="1"/>
</dbReference>
<dbReference type="InterPro" id="IPR018389">
    <property type="entry name" value="DctP_fam"/>
</dbReference>
<dbReference type="InterPro" id="IPR038404">
    <property type="entry name" value="TRAP_DctP_sf"/>
</dbReference>
<dbReference type="GO" id="GO:0031317">
    <property type="term" value="C:tripartite ATP-independent periplasmic transporter complex"/>
    <property type="evidence" value="ECO:0007669"/>
    <property type="project" value="InterPro"/>
</dbReference>
<keyword evidence="1" id="KW-0732">Signal</keyword>
<evidence type="ECO:0000313" key="2">
    <source>
        <dbReference type="EMBL" id="KUG26540.1"/>
    </source>
</evidence>
<proteinExistence type="predicted"/>
<dbReference type="Pfam" id="PF03480">
    <property type="entry name" value="DctP"/>
    <property type="match status" value="1"/>
</dbReference>
<name>A0A0W8G0D8_9ZZZZ</name>
<dbReference type="CDD" id="cd13604">
    <property type="entry name" value="PBP2_TRAP_ketoacid_lactate_like"/>
    <property type="match status" value="1"/>
</dbReference>
<evidence type="ECO:0008006" key="3">
    <source>
        <dbReference type="Google" id="ProtNLM"/>
    </source>
</evidence>
<dbReference type="PANTHER" id="PTHR33376">
    <property type="match status" value="1"/>
</dbReference>
<evidence type="ECO:0000256" key="1">
    <source>
        <dbReference type="ARBA" id="ARBA00022729"/>
    </source>
</evidence>
<dbReference type="PANTHER" id="PTHR33376:SF5">
    <property type="entry name" value="EXTRACYTOPLASMIC SOLUTE RECEPTOR PROTEIN"/>
    <property type="match status" value="1"/>
</dbReference>
<sequence length="365" mass="40911">MNSKRRDFIKTTAIAGTGALLFGCSNNEERETVSVNFNKTYSWRMITAWAPHFPLLGEGAEELAKNIEEMSGGRIKIQVYGGGELVPPLETFDAVSQGVAELGHAASYYWAGKAPAAQFFTSLPFGMNTSQMNAWLYHGGGIDLWHEAYQQFNLLAFPCGNTGAQMGGWFNKEINSIADVKGLKMRFPGIGGKVINKAGGSAVLSAGSEIYTNLERGVIDATDWIGPYHDFLMGFHEIAKYYYYPSWAEPTGVIELLINKSAFESLPKDLQLIVKEAASIQNAKLTGLFKKRNAEYYYKIKNETKVQFKKFPEDVLSSFREFSKEAIEEIVQSDPMSKKVHESYKKINDSFYVWDEVVEPNYRPL</sequence>
<dbReference type="AlphaFoldDB" id="A0A0W8G0D8"/>
<organism evidence="2">
    <name type="scientific">hydrocarbon metagenome</name>
    <dbReference type="NCBI Taxonomy" id="938273"/>
    <lineage>
        <taxon>unclassified sequences</taxon>
        <taxon>metagenomes</taxon>
        <taxon>ecological metagenomes</taxon>
    </lineage>
</organism>
<gene>
    <name evidence="2" type="ORF">ASZ90_003618</name>
</gene>
<dbReference type="PROSITE" id="PS51257">
    <property type="entry name" value="PROKAR_LIPOPROTEIN"/>
    <property type="match status" value="1"/>
</dbReference>
<accession>A0A0W8G0D8</accession>
<dbReference type="PIRSF" id="PIRSF039026">
    <property type="entry name" value="SiaP"/>
    <property type="match status" value="1"/>
</dbReference>